<accession>A0A917NL11</accession>
<protein>
    <submittedName>
        <fullName evidence="5">Sugar ABC transporter substrate-binding protein</fullName>
    </submittedName>
</protein>
<proteinExistence type="inferred from homology"/>
<keyword evidence="3 4" id="KW-0732">Signal</keyword>
<comment type="caution">
    <text evidence="5">The sequence shown here is derived from an EMBL/GenBank/DDBJ whole genome shotgun (WGS) entry which is preliminary data.</text>
</comment>
<dbReference type="GO" id="GO:1901982">
    <property type="term" value="F:maltose binding"/>
    <property type="evidence" value="ECO:0007669"/>
    <property type="project" value="TreeGrafter"/>
</dbReference>
<dbReference type="Pfam" id="PF01547">
    <property type="entry name" value="SBP_bac_1"/>
    <property type="match status" value="1"/>
</dbReference>
<evidence type="ECO:0000256" key="1">
    <source>
        <dbReference type="ARBA" id="ARBA00008520"/>
    </source>
</evidence>
<dbReference type="InterPro" id="IPR006059">
    <property type="entry name" value="SBP"/>
</dbReference>
<evidence type="ECO:0000256" key="3">
    <source>
        <dbReference type="ARBA" id="ARBA00022729"/>
    </source>
</evidence>
<name>A0A917NL11_9BACL</name>
<evidence type="ECO:0000256" key="4">
    <source>
        <dbReference type="SAM" id="SignalP"/>
    </source>
</evidence>
<dbReference type="SUPFAM" id="SSF53850">
    <property type="entry name" value="Periplasmic binding protein-like II"/>
    <property type="match status" value="1"/>
</dbReference>
<dbReference type="GO" id="GO:0042956">
    <property type="term" value="P:maltodextrin transmembrane transport"/>
    <property type="evidence" value="ECO:0007669"/>
    <property type="project" value="TreeGrafter"/>
</dbReference>
<dbReference type="PANTHER" id="PTHR30061">
    <property type="entry name" value="MALTOSE-BINDING PERIPLASMIC PROTEIN"/>
    <property type="match status" value="1"/>
</dbReference>
<evidence type="ECO:0000313" key="5">
    <source>
        <dbReference type="EMBL" id="GGJ08425.1"/>
    </source>
</evidence>
<dbReference type="Gene3D" id="3.40.190.10">
    <property type="entry name" value="Periplasmic binding protein-like II"/>
    <property type="match status" value="1"/>
</dbReference>
<keyword evidence="2" id="KW-0813">Transport</keyword>
<feature type="chain" id="PRO_5039233707" evidence="4">
    <location>
        <begin position="27"/>
        <end position="435"/>
    </location>
</feature>
<dbReference type="PANTHER" id="PTHR30061:SF50">
    <property type="entry name" value="MALTOSE_MALTODEXTRIN-BINDING PERIPLASMIC PROTEIN"/>
    <property type="match status" value="1"/>
</dbReference>
<dbReference type="EMBL" id="BMOY01000025">
    <property type="protein sequence ID" value="GGJ08425.1"/>
    <property type="molecule type" value="Genomic_DNA"/>
</dbReference>
<sequence>MRMKRNVKRVKASFAAVVTLSTWVTGVTLSPVLSEAKTKAAPVNVVFWDLFGGADGKTMQAIVKQFNQTHPNIHIQEETQDWGQYYTKLTTAVLGGHAPDLAISHADHVLILKTQGVIQPLDAEAKAAGIKWSDFFGAPLQDSTIDGQHYAIPLDVHTFLLFYNKSLLKQAGLLNAKGEYTVKSYAQFVSDLTKVKKVAKIPLSFPENGWFPLALWQSFYAQMGGGDLVNSQKTKAVFMDGANKQKAIAAMQDVWDLYNKYHVIPPNISNIEQVFKAKKAAFIIDGTWNVDDFHNTLKNDLGVTMFPVLFGRPAAWANSHTFILPTNPKRTPEQTQAALTFVKWVEDHAWLWAKAGHIPANQTIQSTAQYKSLPFRSNYGAQGKFVQYFPETKNVWLMTDQPVLDVLQSILLKKTTVQNGLQQMANLLTQQLNQH</sequence>
<reference evidence="5" key="2">
    <citation type="submission" date="2020-09" db="EMBL/GenBank/DDBJ databases">
        <authorList>
            <person name="Sun Q."/>
            <person name="Ohkuma M."/>
        </authorList>
    </citation>
    <scope>NUCLEOTIDE SEQUENCE</scope>
    <source>
        <strain evidence="5">JCM 18487</strain>
    </source>
</reference>
<dbReference type="AlphaFoldDB" id="A0A917NL11"/>
<dbReference type="GO" id="GO:0055052">
    <property type="term" value="C:ATP-binding cassette (ABC) transporter complex, substrate-binding subunit-containing"/>
    <property type="evidence" value="ECO:0007669"/>
    <property type="project" value="TreeGrafter"/>
</dbReference>
<keyword evidence="6" id="KW-1185">Reference proteome</keyword>
<comment type="similarity">
    <text evidence="1">Belongs to the bacterial solute-binding protein 1 family.</text>
</comment>
<dbReference type="GO" id="GO:0015768">
    <property type="term" value="P:maltose transport"/>
    <property type="evidence" value="ECO:0007669"/>
    <property type="project" value="TreeGrafter"/>
</dbReference>
<dbReference type="RefSeq" id="WP_188882411.1">
    <property type="nucleotide sequence ID" value="NZ_BMOY01000025.1"/>
</dbReference>
<evidence type="ECO:0000313" key="6">
    <source>
        <dbReference type="Proteomes" id="UP000637695"/>
    </source>
</evidence>
<organism evidence="5 6">
    <name type="scientific">Alicyclobacillus cellulosilyticus</name>
    <dbReference type="NCBI Taxonomy" id="1003997"/>
    <lineage>
        <taxon>Bacteria</taxon>
        <taxon>Bacillati</taxon>
        <taxon>Bacillota</taxon>
        <taxon>Bacilli</taxon>
        <taxon>Bacillales</taxon>
        <taxon>Alicyclobacillaceae</taxon>
        <taxon>Alicyclobacillus</taxon>
    </lineage>
</organism>
<gene>
    <name evidence="5" type="ORF">GCM10010885_16930</name>
</gene>
<feature type="signal peptide" evidence="4">
    <location>
        <begin position="1"/>
        <end position="26"/>
    </location>
</feature>
<dbReference type="Proteomes" id="UP000637695">
    <property type="component" value="Unassembled WGS sequence"/>
</dbReference>
<reference evidence="5" key="1">
    <citation type="journal article" date="2014" name="Int. J. Syst. Evol. Microbiol.">
        <title>Complete genome sequence of Corynebacterium casei LMG S-19264T (=DSM 44701T), isolated from a smear-ripened cheese.</title>
        <authorList>
            <consortium name="US DOE Joint Genome Institute (JGI-PGF)"/>
            <person name="Walter F."/>
            <person name="Albersmeier A."/>
            <person name="Kalinowski J."/>
            <person name="Ruckert C."/>
        </authorList>
    </citation>
    <scope>NUCLEOTIDE SEQUENCE</scope>
    <source>
        <strain evidence="5">JCM 18487</strain>
    </source>
</reference>
<evidence type="ECO:0000256" key="2">
    <source>
        <dbReference type="ARBA" id="ARBA00022448"/>
    </source>
</evidence>
<dbReference type="CDD" id="cd14748">
    <property type="entry name" value="PBP2_UgpB"/>
    <property type="match status" value="1"/>
</dbReference>